<dbReference type="InterPro" id="IPR009060">
    <property type="entry name" value="UBA-like_sf"/>
</dbReference>
<evidence type="ECO:0000313" key="1">
    <source>
        <dbReference type="EMBL" id="KAF2312197.1"/>
    </source>
</evidence>
<dbReference type="InterPro" id="IPR038870">
    <property type="entry name" value="UBAP1"/>
</dbReference>
<gene>
    <name evidence="1" type="ORF">GH714_028440</name>
</gene>
<dbReference type="EMBL" id="JAAGAX010000006">
    <property type="protein sequence ID" value="KAF2312197.1"/>
    <property type="molecule type" value="Genomic_DNA"/>
</dbReference>
<sequence length="221" mass="24328">MDYDFRNRAASPYDKQIPIYRASSSSSAPSSHPMYGQSLYPRIGQQGHTAVPPAGRHSSYHQTSAPSHSSSGLGIRVAVKPEYRITPPPQLSPQVGDIPRSSFHFDFELERKILAEAEKESLNWSKFGLENLPSKTTESTSSLGSAVDPVVRKYISSGLNCEAVPHAVANYGDNPTKVQEFVNGYNLLREMGFETSNVVEALLMYDNDTQKALARFLNTSS</sequence>
<reference evidence="1 2" key="1">
    <citation type="journal article" date="2020" name="Mol. Plant">
        <title>The Chromosome-Based Rubber Tree Genome Provides New Insights into Spurge Genome Evolution and Rubber Biosynthesis.</title>
        <authorList>
            <person name="Liu J."/>
            <person name="Shi C."/>
            <person name="Shi C.C."/>
            <person name="Li W."/>
            <person name="Zhang Q.J."/>
            <person name="Zhang Y."/>
            <person name="Li K."/>
            <person name="Lu H.F."/>
            <person name="Shi C."/>
            <person name="Zhu S.T."/>
            <person name="Xiao Z.Y."/>
            <person name="Nan H."/>
            <person name="Yue Y."/>
            <person name="Zhu X.G."/>
            <person name="Wu Y."/>
            <person name="Hong X.N."/>
            <person name="Fan G.Y."/>
            <person name="Tong Y."/>
            <person name="Zhang D."/>
            <person name="Mao C.L."/>
            <person name="Liu Y.L."/>
            <person name="Hao S.J."/>
            <person name="Liu W.Q."/>
            <person name="Lv M.Q."/>
            <person name="Zhang H.B."/>
            <person name="Liu Y."/>
            <person name="Hu-Tang G.R."/>
            <person name="Wang J.P."/>
            <person name="Wang J.H."/>
            <person name="Sun Y.H."/>
            <person name="Ni S.B."/>
            <person name="Chen W.B."/>
            <person name="Zhang X.C."/>
            <person name="Jiao Y.N."/>
            <person name="Eichler E.E."/>
            <person name="Li G.H."/>
            <person name="Liu X."/>
            <person name="Gao L.Z."/>
        </authorList>
    </citation>
    <scope>NUCLEOTIDE SEQUENCE [LARGE SCALE GENOMIC DNA]</scope>
    <source>
        <strain evidence="2">cv. GT1</strain>
        <tissue evidence="1">Leaf</tissue>
    </source>
</reference>
<comment type="caution">
    <text evidence="1">The sequence shown here is derived from an EMBL/GenBank/DDBJ whole genome shotgun (WGS) entry which is preliminary data.</text>
</comment>
<dbReference type="PANTHER" id="PTHR15960">
    <property type="entry name" value="LD44032P"/>
    <property type="match status" value="1"/>
</dbReference>
<dbReference type="SUPFAM" id="SSF46934">
    <property type="entry name" value="UBA-like"/>
    <property type="match status" value="1"/>
</dbReference>
<dbReference type="GO" id="GO:0043130">
    <property type="term" value="F:ubiquitin binding"/>
    <property type="evidence" value="ECO:0007669"/>
    <property type="project" value="InterPro"/>
</dbReference>
<dbReference type="Pfam" id="PF21267">
    <property type="entry name" value="UBAP-1_UBA2"/>
    <property type="match status" value="1"/>
</dbReference>
<name>A0A6A6MGZ4_HEVBR</name>
<dbReference type="Gene3D" id="1.20.120.1920">
    <property type="entry name" value="UBAP1 SOUBA domain"/>
    <property type="match status" value="1"/>
</dbReference>
<dbReference type="GO" id="GO:0043162">
    <property type="term" value="P:ubiquitin-dependent protein catabolic process via the multivesicular body sorting pathway"/>
    <property type="evidence" value="ECO:0007669"/>
    <property type="project" value="InterPro"/>
</dbReference>
<proteinExistence type="predicted"/>
<dbReference type="Proteomes" id="UP000467840">
    <property type="component" value="Chromosome 14"/>
</dbReference>
<dbReference type="AlphaFoldDB" id="A0A6A6MGZ4"/>
<dbReference type="PANTHER" id="PTHR15960:SF5">
    <property type="entry name" value="LD44032P"/>
    <property type="match status" value="1"/>
</dbReference>
<protein>
    <submittedName>
        <fullName evidence="1">Uncharacterized protein</fullName>
    </submittedName>
</protein>
<keyword evidence="2" id="KW-1185">Reference proteome</keyword>
<accession>A0A6A6MGZ4</accession>
<organism evidence="1 2">
    <name type="scientific">Hevea brasiliensis</name>
    <name type="common">Para rubber tree</name>
    <name type="synonym">Siphonia brasiliensis</name>
    <dbReference type="NCBI Taxonomy" id="3981"/>
    <lineage>
        <taxon>Eukaryota</taxon>
        <taxon>Viridiplantae</taxon>
        <taxon>Streptophyta</taxon>
        <taxon>Embryophyta</taxon>
        <taxon>Tracheophyta</taxon>
        <taxon>Spermatophyta</taxon>
        <taxon>Magnoliopsida</taxon>
        <taxon>eudicotyledons</taxon>
        <taxon>Gunneridae</taxon>
        <taxon>Pentapetalae</taxon>
        <taxon>rosids</taxon>
        <taxon>fabids</taxon>
        <taxon>Malpighiales</taxon>
        <taxon>Euphorbiaceae</taxon>
        <taxon>Crotonoideae</taxon>
        <taxon>Micrandreae</taxon>
        <taxon>Hevea</taxon>
    </lineage>
</organism>
<dbReference type="InterPro" id="IPR049467">
    <property type="entry name" value="UBAP-1-like_UBA2"/>
</dbReference>
<evidence type="ECO:0000313" key="2">
    <source>
        <dbReference type="Proteomes" id="UP000467840"/>
    </source>
</evidence>
<dbReference type="GO" id="GO:0000813">
    <property type="term" value="C:ESCRT I complex"/>
    <property type="evidence" value="ECO:0007669"/>
    <property type="project" value="InterPro"/>
</dbReference>
<dbReference type="InterPro" id="IPR042575">
    <property type="entry name" value="UBAP1_C"/>
</dbReference>